<proteinExistence type="predicted"/>
<protein>
    <submittedName>
        <fullName evidence="9">NAD(P)/FAD-dependent oxidoreductase</fullName>
    </submittedName>
</protein>
<dbReference type="Gene3D" id="3.50.50.60">
    <property type="entry name" value="FAD/NAD(P)-binding domain"/>
    <property type="match status" value="1"/>
</dbReference>
<evidence type="ECO:0000256" key="3">
    <source>
        <dbReference type="ARBA" id="ARBA00023002"/>
    </source>
</evidence>
<evidence type="ECO:0000256" key="1">
    <source>
        <dbReference type="ARBA" id="ARBA00022516"/>
    </source>
</evidence>
<dbReference type="SUPFAM" id="SSF51905">
    <property type="entry name" value="FAD/NAD(P)-binding domain"/>
    <property type="match status" value="1"/>
</dbReference>
<gene>
    <name evidence="9" type="ORF">ENJ15_00360</name>
</gene>
<comment type="caution">
    <text evidence="9">The sequence shown here is derived from an EMBL/GenBank/DDBJ whole genome shotgun (WGS) entry which is preliminary data.</text>
</comment>
<keyword evidence="3" id="KW-0560">Oxidoreductase</keyword>
<evidence type="ECO:0000259" key="8">
    <source>
        <dbReference type="Pfam" id="PF22578"/>
    </source>
</evidence>
<evidence type="ECO:0000256" key="6">
    <source>
        <dbReference type="ARBA" id="ARBA00023264"/>
    </source>
</evidence>
<dbReference type="GO" id="GO:0016628">
    <property type="term" value="F:oxidoreductase activity, acting on the CH-CH group of donors, NAD or NADP as acceptor"/>
    <property type="evidence" value="ECO:0007669"/>
    <property type="project" value="InterPro"/>
</dbReference>
<evidence type="ECO:0000256" key="2">
    <source>
        <dbReference type="ARBA" id="ARBA00022630"/>
    </source>
</evidence>
<keyword evidence="1" id="KW-0444">Lipid biosynthesis</keyword>
<evidence type="ECO:0000259" key="7">
    <source>
        <dbReference type="Pfam" id="PF07992"/>
    </source>
</evidence>
<dbReference type="NCBIfam" id="TIGR02032">
    <property type="entry name" value="GG-red-SF"/>
    <property type="match status" value="1"/>
</dbReference>
<feature type="domain" description="FAD/NAD(P)-binding" evidence="7">
    <location>
        <begin position="4"/>
        <end position="99"/>
    </location>
</feature>
<dbReference type="GO" id="GO:0008654">
    <property type="term" value="P:phospholipid biosynthetic process"/>
    <property type="evidence" value="ECO:0007669"/>
    <property type="project" value="UniProtKB-KW"/>
</dbReference>
<dbReference type="InterPro" id="IPR054715">
    <property type="entry name" value="GGR_cat"/>
</dbReference>
<dbReference type="InterPro" id="IPR023753">
    <property type="entry name" value="FAD/NAD-binding_dom"/>
</dbReference>
<dbReference type="AlphaFoldDB" id="A0A7V5VEG9"/>
<dbReference type="Pfam" id="PF22578">
    <property type="entry name" value="GGR_cat"/>
    <property type="match status" value="1"/>
</dbReference>
<name>A0A7V5VEG9_CALAY</name>
<keyword evidence="2" id="KW-0285">Flavoprotein</keyword>
<dbReference type="InterPro" id="IPR011777">
    <property type="entry name" value="Geranylgeranyl_Rdtase_fam"/>
</dbReference>
<keyword evidence="4" id="KW-0443">Lipid metabolism</keyword>
<dbReference type="InterPro" id="IPR036188">
    <property type="entry name" value="FAD/NAD-bd_sf"/>
</dbReference>
<evidence type="ECO:0000256" key="5">
    <source>
        <dbReference type="ARBA" id="ARBA00023209"/>
    </source>
</evidence>
<accession>A0A7V5VEG9</accession>
<keyword evidence="5" id="KW-0594">Phospholipid biosynthesis</keyword>
<organism evidence="9">
    <name type="scientific">Caldithrix abyssi</name>
    <dbReference type="NCBI Taxonomy" id="187145"/>
    <lineage>
        <taxon>Bacteria</taxon>
        <taxon>Pseudomonadati</taxon>
        <taxon>Calditrichota</taxon>
        <taxon>Calditrichia</taxon>
        <taxon>Calditrichales</taxon>
        <taxon>Calditrichaceae</taxon>
        <taxon>Caldithrix</taxon>
    </lineage>
</organism>
<evidence type="ECO:0000256" key="4">
    <source>
        <dbReference type="ARBA" id="ARBA00023098"/>
    </source>
</evidence>
<dbReference type="InterPro" id="IPR050407">
    <property type="entry name" value="Geranylgeranyl_reductase"/>
</dbReference>
<dbReference type="Pfam" id="PF07992">
    <property type="entry name" value="Pyr_redox_2"/>
    <property type="match status" value="1"/>
</dbReference>
<feature type="domain" description="Digeranylgeranylglycerophospholipid reductase catalytic" evidence="8">
    <location>
        <begin position="173"/>
        <end position="242"/>
    </location>
</feature>
<keyword evidence="6" id="KW-1208">Phospholipid metabolism</keyword>
<reference evidence="9" key="1">
    <citation type="journal article" date="2020" name="mSystems">
        <title>Genome- and Community-Level Interaction Insights into Carbon Utilization and Element Cycling Functions of Hydrothermarchaeota in Hydrothermal Sediment.</title>
        <authorList>
            <person name="Zhou Z."/>
            <person name="Liu Y."/>
            <person name="Xu W."/>
            <person name="Pan J."/>
            <person name="Luo Z.H."/>
            <person name="Li M."/>
        </authorList>
    </citation>
    <scope>NUCLEOTIDE SEQUENCE [LARGE SCALE GENOMIC DNA]</scope>
    <source>
        <strain evidence="9">HyVt-460</strain>
    </source>
</reference>
<evidence type="ECO:0000313" key="9">
    <source>
        <dbReference type="EMBL" id="HHM01434.1"/>
    </source>
</evidence>
<sequence>MEQFDVVILGAGPAGSVLARLLAEKAFKVLLVEKDAFAGKTTACGGLFDKPYFDRYVDDPTVMEQHIRRNVFKMPWGEVVYDCDQVTVKRRVFDRYLAEKAHNAGAVYRTRTKALDWKRITSGQVEIRLHDLDKKEKYLVGARVVAFADGPHTLAKKNPRFEHAQNRKNWAYAYAYEIDGLVTAPDEMIIYLDKALFPWGYGWIFPDSDVSNIGVGTIQSEMDKGIKVKEKLFEFINDYPETSALLKGKTISDKKGGFIPIWLIDHYSDDSQLVLGDAAGMVSPLFGAGIDYAIDAAEAAAATLGEALTAGRYDAATLKAYDERLNRGFLIDLRKQMMVARIIIKSLKFGAQWPVKILAAIAFGGKYTRWNKIKIMLYPLLGKPQTIKENGEILSHK</sequence>
<dbReference type="PANTHER" id="PTHR42685">
    <property type="entry name" value="GERANYLGERANYL DIPHOSPHATE REDUCTASE"/>
    <property type="match status" value="1"/>
</dbReference>
<dbReference type="PANTHER" id="PTHR42685:SF18">
    <property type="entry name" value="DIGERANYLGERANYLGLYCEROPHOSPHOLIPID REDUCTASE"/>
    <property type="match status" value="1"/>
</dbReference>
<dbReference type="EMBL" id="DRLI01000015">
    <property type="protein sequence ID" value="HHM01434.1"/>
    <property type="molecule type" value="Genomic_DNA"/>
</dbReference>
<dbReference type="Proteomes" id="UP000885771">
    <property type="component" value="Unassembled WGS sequence"/>
</dbReference>
<dbReference type="PRINTS" id="PR00420">
    <property type="entry name" value="RNGMNOXGNASE"/>
</dbReference>